<organism evidence="2 3">
    <name type="scientific">Polyangium fumosum</name>
    <dbReference type="NCBI Taxonomy" id="889272"/>
    <lineage>
        <taxon>Bacteria</taxon>
        <taxon>Pseudomonadati</taxon>
        <taxon>Myxococcota</taxon>
        <taxon>Polyangia</taxon>
        <taxon>Polyangiales</taxon>
        <taxon>Polyangiaceae</taxon>
        <taxon>Polyangium</taxon>
    </lineage>
</organism>
<dbReference type="Proteomes" id="UP000309215">
    <property type="component" value="Unassembled WGS sequence"/>
</dbReference>
<dbReference type="Gene3D" id="1.10.10.2830">
    <property type="match status" value="1"/>
</dbReference>
<dbReference type="EMBL" id="SSMQ01000042">
    <property type="protein sequence ID" value="TKD01074.1"/>
    <property type="molecule type" value="Genomic_DNA"/>
</dbReference>
<protein>
    <submittedName>
        <fullName evidence="2">Uncharacterized protein</fullName>
    </submittedName>
</protein>
<dbReference type="AlphaFoldDB" id="A0A4U1J1W0"/>
<comment type="caution">
    <text evidence="2">The sequence shown here is derived from an EMBL/GenBank/DDBJ whole genome shotgun (WGS) entry which is preliminary data.</text>
</comment>
<name>A0A4U1J1W0_9BACT</name>
<accession>A0A4U1J1W0</accession>
<proteinExistence type="predicted"/>
<reference evidence="2 3" key="1">
    <citation type="submission" date="2019-04" db="EMBL/GenBank/DDBJ databases">
        <authorList>
            <person name="Li Y."/>
            <person name="Wang J."/>
        </authorList>
    </citation>
    <scope>NUCLEOTIDE SEQUENCE [LARGE SCALE GENOMIC DNA]</scope>
    <source>
        <strain evidence="2 3">DSM 14668</strain>
    </source>
</reference>
<dbReference type="EMBL" id="SSMQ01000046">
    <property type="protein sequence ID" value="TKD00547.1"/>
    <property type="molecule type" value="Genomic_DNA"/>
</dbReference>
<gene>
    <name evidence="2" type="ORF">E8A74_32455</name>
    <name evidence="1" type="ORF">E8A74_34155</name>
</gene>
<evidence type="ECO:0000313" key="3">
    <source>
        <dbReference type="Proteomes" id="UP000309215"/>
    </source>
</evidence>
<evidence type="ECO:0000313" key="2">
    <source>
        <dbReference type="EMBL" id="TKD01074.1"/>
    </source>
</evidence>
<evidence type="ECO:0000313" key="1">
    <source>
        <dbReference type="EMBL" id="TKD00547.1"/>
    </source>
</evidence>
<keyword evidence="3" id="KW-1185">Reference proteome</keyword>
<dbReference type="SUPFAM" id="SSF109709">
    <property type="entry name" value="KorB DNA-binding domain-like"/>
    <property type="match status" value="1"/>
</dbReference>
<sequence>MALAAEFQNLLDTGDVRSRTELAERFELTRARVTQLLNLLSLAPEVIAFVRALPPGTPARQVTERGLRRLTSLPVAKQIARAKACLPGFAAFLTSSVEPATTRGVERATKRCSGQQR</sequence>